<evidence type="ECO:0000256" key="11">
    <source>
        <dbReference type="RuleBase" id="RU369038"/>
    </source>
</evidence>
<evidence type="ECO:0000256" key="6">
    <source>
        <dbReference type="ARBA" id="ARBA00023242"/>
    </source>
</evidence>
<dbReference type="PROSITE" id="PS00027">
    <property type="entry name" value="HOMEOBOX_1"/>
    <property type="match status" value="1"/>
</dbReference>
<dbReference type="SMART" id="SM00389">
    <property type="entry name" value="HOX"/>
    <property type="match status" value="1"/>
</dbReference>
<keyword evidence="6 9" id="KW-0539">Nucleus</keyword>
<feature type="DNA-binding region" description="Homeobox" evidence="9">
    <location>
        <begin position="77"/>
        <end position="136"/>
    </location>
</feature>
<dbReference type="Gene3D" id="1.10.10.60">
    <property type="entry name" value="Homeodomain-like"/>
    <property type="match status" value="1"/>
</dbReference>
<feature type="region of interest" description="Disordered" evidence="12">
    <location>
        <begin position="19"/>
        <end position="55"/>
    </location>
</feature>
<comment type="function">
    <text evidence="11">Transcription factor.</text>
</comment>
<dbReference type="InterPro" id="IPR009057">
    <property type="entry name" value="Homeodomain-like_sf"/>
</dbReference>
<dbReference type="GO" id="GO:0045893">
    <property type="term" value="P:positive regulation of DNA-templated transcription"/>
    <property type="evidence" value="ECO:0007669"/>
    <property type="project" value="TreeGrafter"/>
</dbReference>
<dbReference type="Pfam" id="PF02183">
    <property type="entry name" value="HALZ"/>
    <property type="match status" value="1"/>
</dbReference>
<keyword evidence="5 11" id="KW-0804">Transcription</keyword>
<evidence type="ECO:0000256" key="2">
    <source>
        <dbReference type="ARBA" id="ARBA00023015"/>
    </source>
</evidence>
<dbReference type="GO" id="GO:0000981">
    <property type="term" value="F:DNA-binding transcription factor activity, RNA polymerase II-specific"/>
    <property type="evidence" value="ECO:0007669"/>
    <property type="project" value="UniProtKB-UniRule"/>
</dbReference>
<keyword evidence="4 9" id="KW-0371">Homeobox</keyword>
<dbReference type="PANTHER" id="PTHR24326:SF606">
    <property type="entry name" value="HOMEOBOX-LEUCINE ZIPPER PROTEIN ATHB-54"/>
    <property type="match status" value="1"/>
</dbReference>
<dbReference type="InterPro" id="IPR001356">
    <property type="entry name" value="HD"/>
</dbReference>
<dbReference type="GO" id="GO:0043565">
    <property type="term" value="F:sequence-specific DNA binding"/>
    <property type="evidence" value="ECO:0007669"/>
    <property type="project" value="InterPro"/>
</dbReference>
<reference evidence="14" key="1">
    <citation type="journal article" date="2002" name="Plant Mol. Biol.">
        <title>Characterization of five novel dehydration-responsive homeodomain leucine zipper genes from the resurrection plant Craterostigma plantagineum.</title>
        <authorList>
            <person name="Deng X."/>
            <person name="Phillips J."/>
            <person name="Meijer A.H."/>
            <person name="Salamini F."/>
            <person name="Bartels D."/>
        </authorList>
    </citation>
    <scope>NUCLEOTIDE SEQUENCE</scope>
</reference>
<feature type="region of interest" description="Disordered" evidence="12">
    <location>
        <begin position="193"/>
        <end position="228"/>
    </location>
</feature>
<protein>
    <recommendedName>
        <fullName evidence="11">Homeobox-leucine zipper protein</fullName>
    </recommendedName>
    <alternativeName>
        <fullName evidence="11">HD-ZIP protein</fullName>
    </alternativeName>
    <alternativeName>
        <fullName evidence="11">Homeodomain transcription factor</fullName>
    </alternativeName>
</protein>
<evidence type="ECO:0000256" key="3">
    <source>
        <dbReference type="ARBA" id="ARBA00023125"/>
    </source>
</evidence>
<comment type="function">
    <text evidence="8">Probable transcription factor.</text>
</comment>
<name>Q8W1K3_CRAPL</name>
<keyword evidence="3 9" id="KW-0238">DNA-binding</keyword>
<evidence type="ECO:0000256" key="10">
    <source>
        <dbReference type="RuleBase" id="RU000682"/>
    </source>
</evidence>
<dbReference type="PROSITE" id="PS50071">
    <property type="entry name" value="HOMEOBOX_2"/>
    <property type="match status" value="1"/>
</dbReference>
<evidence type="ECO:0000256" key="5">
    <source>
        <dbReference type="ARBA" id="ARBA00023163"/>
    </source>
</evidence>
<dbReference type="CDD" id="cd00086">
    <property type="entry name" value="homeodomain"/>
    <property type="match status" value="1"/>
</dbReference>
<comment type="similarity">
    <text evidence="7 11">Belongs to the HD-ZIP homeobox family. Class I subfamily.</text>
</comment>
<evidence type="ECO:0000256" key="8">
    <source>
        <dbReference type="ARBA" id="ARBA00037260"/>
    </source>
</evidence>
<evidence type="ECO:0000256" key="4">
    <source>
        <dbReference type="ARBA" id="ARBA00023155"/>
    </source>
</evidence>
<dbReference type="InterPro" id="IPR000047">
    <property type="entry name" value="HTH_motif"/>
</dbReference>
<keyword evidence="2 11" id="KW-0805">Transcription regulation</keyword>
<comment type="subcellular location">
    <subcellularLocation>
        <location evidence="1 9 10">Nucleus</location>
    </subcellularLocation>
</comment>
<evidence type="ECO:0000256" key="9">
    <source>
        <dbReference type="PROSITE-ProRule" id="PRU00108"/>
    </source>
</evidence>
<feature type="domain" description="Homeobox" evidence="13">
    <location>
        <begin position="75"/>
        <end position="135"/>
    </location>
</feature>
<evidence type="ECO:0000256" key="12">
    <source>
        <dbReference type="SAM" id="MobiDB-lite"/>
    </source>
</evidence>
<dbReference type="EMBL" id="AF443622">
    <property type="protein sequence ID" value="AAL57496.1"/>
    <property type="molecule type" value="mRNA"/>
</dbReference>
<gene>
    <name evidence="14" type="primary">CPHB-6</name>
</gene>
<evidence type="ECO:0000256" key="1">
    <source>
        <dbReference type="ARBA" id="ARBA00004123"/>
    </source>
</evidence>
<dbReference type="InterPro" id="IPR017970">
    <property type="entry name" value="Homeobox_CS"/>
</dbReference>
<dbReference type="SUPFAM" id="SSF46689">
    <property type="entry name" value="Homeodomain-like"/>
    <property type="match status" value="1"/>
</dbReference>
<evidence type="ECO:0000313" key="14">
    <source>
        <dbReference type="EMBL" id="AAL57496.1"/>
    </source>
</evidence>
<evidence type="ECO:0000256" key="7">
    <source>
        <dbReference type="ARBA" id="ARBA00025748"/>
    </source>
</evidence>
<dbReference type="Pfam" id="PF00046">
    <property type="entry name" value="Homeodomain"/>
    <property type="match status" value="1"/>
</dbReference>
<evidence type="ECO:0000259" key="13">
    <source>
        <dbReference type="PROSITE" id="PS50071"/>
    </source>
</evidence>
<dbReference type="GO" id="GO:0005634">
    <property type="term" value="C:nucleus"/>
    <property type="evidence" value="ECO:0007669"/>
    <property type="project" value="UniProtKB-SubCell"/>
</dbReference>
<feature type="compositionally biased region" description="Polar residues" evidence="12">
    <location>
        <begin position="31"/>
        <end position="41"/>
    </location>
</feature>
<dbReference type="AlphaFoldDB" id="Q8W1K3"/>
<proteinExistence type="evidence at transcript level"/>
<dbReference type="PRINTS" id="PR00031">
    <property type="entry name" value="HTHREPRESSR"/>
</dbReference>
<organism evidence="14">
    <name type="scientific">Craterostigma plantagineum</name>
    <name type="common">Blue gem</name>
    <name type="synonym">Torenia plantagineum</name>
    <dbReference type="NCBI Taxonomy" id="4153"/>
    <lineage>
        <taxon>Eukaryota</taxon>
        <taxon>Viridiplantae</taxon>
        <taxon>Streptophyta</taxon>
        <taxon>Embryophyta</taxon>
        <taxon>Tracheophyta</taxon>
        <taxon>Spermatophyta</taxon>
        <taxon>Magnoliopsida</taxon>
        <taxon>eudicotyledons</taxon>
        <taxon>Gunneridae</taxon>
        <taxon>Pentapetalae</taxon>
        <taxon>asterids</taxon>
        <taxon>lamiids</taxon>
        <taxon>Lamiales</taxon>
        <taxon>Linderniaceae</taxon>
        <taxon>Craterostigma</taxon>
    </lineage>
</organism>
<accession>Q8W1K3</accession>
<dbReference type="InterPro" id="IPR045224">
    <property type="entry name" value="HDZip_class_I_plant"/>
</dbReference>
<dbReference type="InterPro" id="IPR003106">
    <property type="entry name" value="Leu_zip_homeo"/>
</dbReference>
<sequence>MNMEPICGAYDEDDDFLIKNEDDDDPLWLSPQDSSSPTSFHCLQGGSSSSSSMANLPLLPKAGKVRISSGDISSAAAAKKIRRLSADQVRYLEKTFDQDNKLEPERKAKLAKDLGLQPRQVAIWFQNRRARYKTKLLQKDCDVLKSSYDRLKRDYDALFSQNEKLKIEIDSLMGKLQGKEKGRDQLIMKENLEPLGGEDDVKKQSKTSSAKSDVVDCSDSSPRHGDSSHDVFEAAAADAISDYYYGEEEDNDESLGKSSLLLQASSSCFPKIEVGDDDESSCYEENDYYCLQPNSCSNLLGFPVQDHGTWFWQV</sequence>
<dbReference type="PANTHER" id="PTHR24326">
    <property type="entry name" value="HOMEOBOX-LEUCINE ZIPPER PROTEIN"/>
    <property type="match status" value="1"/>
</dbReference>
<dbReference type="FunFam" id="1.10.10.60:FF:000242">
    <property type="entry name" value="Homeobox-leucine zipper protein HOX13"/>
    <property type="match status" value="1"/>
</dbReference>